<accession>A0A1X1D5F8</accession>
<dbReference type="InterPro" id="IPR036388">
    <property type="entry name" value="WH-like_DNA-bd_sf"/>
</dbReference>
<dbReference type="InterPro" id="IPR000847">
    <property type="entry name" value="LysR_HTH_N"/>
</dbReference>
<comment type="caution">
    <text evidence="6">The sequence shown here is derived from an EMBL/GenBank/DDBJ whole genome shotgun (WGS) entry which is preliminary data.</text>
</comment>
<dbReference type="InterPro" id="IPR005119">
    <property type="entry name" value="LysR_subst-bd"/>
</dbReference>
<dbReference type="Pfam" id="PF00126">
    <property type="entry name" value="HTH_1"/>
    <property type="match status" value="1"/>
</dbReference>
<gene>
    <name evidence="6" type="ORF">HA51_02125</name>
</gene>
<feature type="domain" description="HTH lysR-type" evidence="5">
    <location>
        <begin position="1"/>
        <end position="58"/>
    </location>
</feature>
<dbReference type="Pfam" id="PF03466">
    <property type="entry name" value="LysR_substrate"/>
    <property type="match status" value="1"/>
</dbReference>
<dbReference type="CDD" id="cd08414">
    <property type="entry name" value="PBP2_LTTR_aromatics_like"/>
    <property type="match status" value="1"/>
</dbReference>
<dbReference type="Gene3D" id="1.10.10.10">
    <property type="entry name" value="Winged helix-like DNA-binding domain superfamily/Winged helix DNA-binding domain"/>
    <property type="match status" value="1"/>
</dbReference>
<dbReference type="Proteomes" id="UP000193558">
    <property type="component" value="Unassembled WGS sequence"/>
</dbReference>
<evidence type="ECO:0000259" key="5">
    <source>
        <dbReference type="PROSITE" id="PS50931"/>
    </source>
</evidence>
<keyword evidence="2" id="KW-0805">Transcription regulation</keyword>
<reference evidence="6 7" key="1">
    <citation type="journal article" date="2017" name="Antonie Van Leeuwenhoek">
        <title>Phylogenomic resolution of the bacterial genus Pantoea and its relationship with Erwinia and Tatumella.</title>
        <authorList>
            <person name="Palmer M."/>
            <person name="Steenkamp E.T."/>
            <person name="Coetzee M.P."/>
            <person name="Chan W.Y."/>
            <person name="van Zyl E."/>
            <person name="De Maayer P."/>
            <person name="Coutinho T.A."/>
            <person name="Blom J."/>
            <person name="Smits T.H."/>
            <person name="Duffy B."/>
            <person name="Venter S.N."/>
        </authorList>
    </citation>
    <scope>NUCLEOTIDE SEQUENCE [LARGE SCALE GENOMIC DNA]</scope>
    <source>
        <strain evidence="6 7">LMG 26275</strain>
    </source>
</reference>
<proteinExistence type="inferred from homology"/>
<dbReference type="InterPro" id="IPR036390">
    <property type="entry name" value="WH_DNA-bd_sf"/>
</dbReference>
<dbReference type="SUPFAM" id="SSF53850">
    <property type="entry name" value="Periplasmic binding protein-like II"/>
    <property type="match status" value="1"/>
</dbReference>
<organism evidence="6 7">
    <name type="scientific">Pantoea rwandensis</name>
    <dbReference type="NCBI Taxonomy" id="1076550"/>
    <lineage>
        <taxon>Bacteria</taxon>
        <taxon>Pseudomonadati</taxon>
        <taxon>Pseudomonadota</taxon>
        <taxon>Gammaproteobacteria</taxon>
        <taxon>Enterobacterales</taxon>
        <taxon>Erwiniaceae</taxon>
        <taxon>Pantoea</taxon>
    </lineage>
</organism>
<dbReference type="GO" id="GO:0003677">
    <property type="term" value="F:DNA binding"/>
    <property type="evidence" value="ECO:0007669"/>
    <property type="project" value="UniProtKB-KW"/>
</dbReference>
<evidence type="ECO:0000256" key="1">
    <source>
        <dbReference type="ARBA" id="ARBA00009437"/>
    </source>
</evidence>
<dbReference type="AlphaFoldDB" id="A0A1X1D5F8"/>
<keyword evidence="4" id="KW-0804">Transcription</keyword>
<dbReference type="SUPFAM" id="SSF46785">
    <property type="entry name" value="Winged helix' DNA-binding domain"/>
    <property type="match status" value="1"/>
</dbReference>
<dbReference type="PANTHER" id="PTHR30346:SF17">
    <property type="entry name" value="LYSR FAMILY TRANSCRIPTIONAL REGULATOR"/>
    <property type="match status" value="1"/>
</dbReference>
<dbReference type="PROSITE" id="PS50931">
    <property type="entry name" value="HTH_LYSR"/>
    <property type="match status" value="1"/>
</dbReference>
<dbReference type="Gene3D" id="3.40.190.10">
    <property type="entry name" value="Periplasmic binding protein-like II"/>
    <property type="match status" value="2"/>
</dbReference>
<dbReference type="GO" id="GO:0032993">
    <property type="term" value="C:protein-DNA complex"/>
    <property type="evidence" value="ECO:0007669"/>
    <property type="project" value="TreeGrafter"/>
</dbReference>
<evidence type="ECO:0000256" key="3">
    <source>
        <dbReference type="ARBA" id="ARBA00023125"/>
    </source>
</evidence>
<dbReference type="EMBL" id="MLFR01000001">
    <property type="protein sequence ID" value="ORM71884.1"/>
    <property type="molecule type" value="Genomic_DNA"/>
</dbReference>
<evidence type="ECO:0000256" key="2">
    <source>
        <dbReference type="ARBA" id="ARBA00023015"/>
    </source>
</evidence>
<dbReference type="PRINTS" id="PR00039">
    <property type="entry name" value="HTHLYSR"/>
</dbReference>
<dbReference type="OrthoDB" id="5289754at2"/>
<protein>
    <recommendedName>
        <fullName evidence="5">HTH lysR-type domain-containing protein</fullName>
    </recommendedName>
</protein>
<dbReference type="RefSeq" id="WP_084931638.1">
    <property type="nucleotide sequence ID" value="NZ_MLFR01000001.1"/>
</dbReference>
<comment type="similarity">
    <text evidence="1">Belongs to the LysR transcriptional regulatory family.</text>
</comment>
<evidence type="ECO:0000256" key="4">
    <source>
        <dbReference type="ARBA" id="ARBA00023163"/>
    </source>
</evidence>
<evidence type="ECO:0000313" key="7">
    <source>
        <dbReference type="Proteomes" id="UP000193558"/>
    </source>
</evidence>
<keyword evidence="3" id="KW-0238">DNA-binding</keyword>
<dbReference type="FunFam" id="1.10.10.10:FF:000001">
    <property type="entry name" value="LysR family transcriptional regulator"/>
    <property type="match status" value="1"/>
</dbReference>
<dbReference type="PANTHER" id="PTHR30346">
    <property type="entry name" value="TRANSCRIPTIONAL DUAL REGULATOR HCAR-RELATED"/>
    <property type="match status" value="1"/>
</dbReference>
<name>A0A1X1D5F8_9GAMM</name>
<sequence>MELRHLRYFLELAKTLHYGVAAENLNISTPTLSVQINQLEEELGAPLFYRTQRKVELTQIGEIFQLEARETLQHAEQAKARVRSAARGERGYIRVGYVASALLSGVLTRLLTCFSAGAPDISINARESAMDTLATQVSERTIDVAFVRGPVPLPADVGYIEVEQDHFALALPESHPLVVQEQPIEPAQLKGETFILPEQVSGTITFAQRGGFILSRSWSAGSLNEVLANVALGNGVAVIPAILMNQLKLPGITYREIPGAVIPSSIWFLYRKRERTPAVNKLVRMIERNV</sequence>
<dbReference type="GO" id="GO:0003700">
    <property type="term" value="F:DNA-binding transcription factor activity"/>
    <property type="evidence" value="ECO:0007669"/>
    <property type="project" value="InterPro"/>
</dbReference>
<evidence type="ECO:0000313" key="6">
    <source>
        <dbReference type="EMBL" id="ORM71884.1"/>
    </source>
</evidence>